<dbReference type="Proteomes" id="UP000190965">
    <property type="component" value="Unassembled WGS sequence"/>
</dbReference>
<dbReference type="AlphaFoldDB" id="A0A1T2YX47"/>
<name>A0A1T2YX47_PSEFL</name>
<proteinExistence type="predicted"/>
<protein>
    <submittedName>
        <fullName evidence="1">Uncharacterized protein</fullName>
    </submittedName>
</protein>
<gene>
    <name evidence="1" type="ORF">BFW87_08685</name>
</gene>
<sequence length="121" mass="13515">MIGLIPNFFAVFSAINSQQPRNQAIDLGQCPAPRDIQSTPYTDPDLPPPYGEGYQYTATTRNKTWTGQTAATSDDFLSPEYELKAEEINEQNGKVHCDYGGKRLIKNGEVTDPYLRLTTLK</sequence>
<reference evidence="1 2" key="1">
    <citation type="submission" date="2016-12" db="EMBL/GenBank/DDBJ databases">
        <title>Draft genome sequences of seven strains of Pseudomonas fluorescens that produce 4-formylaminooxyvinylglycine.</title>
        <authorList>
            <person name="Okrent R.A."/>
            <person name="Manning V.A."/>
            <person name="Trippe K.M."/>
        </authorList>
    </citation>
    <scope>NUCLEOTIDE SEQUENCE [LARGE SCALE GENOMIC DNA]</scope>
    <source>
        <strain evidence="1 2">P5A</strain>
    </source>
</reference>
<organism evidence="1 2">
    <name type="scientific">Pseudomonas fluorescens</name>
    <dbReference type="NCBI Taxonomy" id="294"/>
    <lineage>
        <taxon>Bacteria</taxon>
        <taxon>Pseudomonadati</taxon>
        <taxon>Pseudomonadota</taxon>
        <taxon>Gammaproteobacteria</taxon>
        <taxon>Pseudomonadales</taxon>
        <taxon>Pseudomonadaceae</taxon>
        <taxon>Pseudomonas</taxon>
    </lineage>
</organism>
<evidence type="ECO:0000313" key="2">
    <source>
        <dbReference type="Proteomes" id="UP000190965"/>
    </source>
</evidence>
<dbReference type="EMBL" id="MSDF01000014">
    <property type="protein sequence ID" value="OPA96399.1"/>
    <property type="molecule type" value="Genomic_DNA"/>
</dbReference>
<dbReference type="OrthoDB" id="7012087at2"/>
<dbReference type="RefSeq" id="WP_078739469.1">
    <property type="nucleotide sequence ID" value="NZ_MSDF01000014.1"/>
</dbReference>
<evidence type="ECO:0000313" key="1">
    <source>
        <dbReference type="EMBL" id="OPA96399.1"/>
    </source>
</evidence>
<accession>A0A1T2YX47</accession>
<comment type="caution">
    <text evidence="1">The sequence shown here is derived from an EMBL/GenBank/DDBJ whole genome shotgun (WGS) entry which is preliminary data.</text>
</comment>